<protein>
    <submittedName>
        <fullName evidence="1 2">Uncharacterized protein</fullName>
    </submittedName>
</protein>
<reference evidence="2" key="3">
    <citation type="submission" date="2016-03" db="UniProtKB">
        <authorList>
            <consortium name="EnsemblProtists"/>
        </authorList>
    </citation>
    <scope>IDENTIFICATION</scope>
</reference>
<dbReference type="KEGG" id="gtt:GUITHDRAFT_144361"/>
<dbReference type="HOGENOM" id="CLU_1130868_0_0_1"/>
<accession>L1IQ91</accession>
<evidence type="ECO:0000313" key="3">
    <source>
        <dbReference type="Proteomes" id="UP000011087"/>
    </source>
</evidence>
<reference evidence="3" key="2">
    <citation type="submission" date="2012-11" db="EMBL/GenBank/DDBJ databases">
        <authorList>
            <person name="Kuo A."/>
            <person name="Curtis B.A."/>
            <person name="Tanifuji G."/>
            <person name="Burki F."/>
            <person name="Gruber A."/>
            <person name="Irimia M."/>
            <person name="Maruyama S."/>
            <person name="Arias M.C."/>
            <person name="Ball S.G."/>
            <person name="Gile G.H."/>
            <person name="Hirakawa Y."/>
            <person name="Hopkins J.F."/>
            <person name="Rensing S.A."/>
            <person name="Schmutz J."/>
            <person name="Symeonidi A."/>
            <person name="Elias M."/>
            <person name="Eveleigh R.J."/>
            <person name="Herman E.K."/>
            <person name="Klute M.J."/>
            <person name="Nakayama T."/>
            <person name="Obornik M."/>
            <person name="Reyes-Prieto A."/>
            <person name="Armbrust E.V."/>
            <person name="Aves S.J."/>
            <person name="Beiko R.G."/>
            <person name="Coutinho P."/>
            <person name="Dacks J.B."/>
            <person name="Durnford D.G."/>
            <person name="Fast N.M."/>
            <person name="Green B.R."/>
            <person name="Grisdale C."/>
            <person name="Hempe F."/>
            <person name="Henrissat B."/>
            <person name="Hoppner M.P."/>
            <person name="Ishida K.-I."/>
            <person name="Kim E."/>
            <person name="Koreny L."/>
            <person name="Kroth P.G."/>
            <person name="Liu Y."/>
            <person name="Malik S.-B."/>
            <person name="Maier U.G."/>
            <person name="McRose D."/>
            <person name="Mock T."/>
            <person name="Neilson J.A."/>
            <person name="Onodera N.T."/>
            <person name="Poole A.M."/>
            <person name="Pritham E.J."/>
            <person name="Richards T.A."/>
            <person name="Rocap G."/>
            <person name="Roy S.W."/>
            <person name="Sarai C."/>
            <person name="Schaack S."/>
            <person name="Shirato S."/>
            <person name="Slamovits C.H."/>
            <person name="Spencer D.F."/>
            <person name="Suzuki S."/>
            <person name="Worden A.Z."/>
            <person name="Zauner S."/>
            <person name="Barry K."/>
            <person name="Bell C."/>
            <person name="Bharti A.K."/>
            <person name="Crow J.A."/>
            <person name="Grimwood J."/>
            <person name="Kramer R."/>
            <person name="Lindquist E."/>
            <person name="Lucas S."/>
            <person name="Salamov A."/>
            <person name="McFadden G.I."/>
            <person name="Lane C.E."/>
            <person name="Keeling P.J."/>
            <person name="Gray M.W."/>
            <person name="Grigoriev I.V."/>
            <person name="Archibald J.M."/>
        </authorList>
    </citation>
    <scope>NUCLEOTIDE SEQUENCE</scope>
    <source>
        <strain evidence="3">CCMP2712</strain>
    </source>
</reference>
<keyword evidence="3" id="KW-1185">Reference proteome</keyword>
<gene>
    <name evidence="1" type="ORF">GUITHDRAFT_144361</name>
</gene>
<evidence type="ECO:0000313" key="2">
    <source>
        <dbReference type="EnsemblProtists" id="EKX38247"/>
    </source>
</evidence>
<dbReference type="PaxDb" id="55529-EKX38247"/>
<dbReference type="Proteomes" id="UP000011087">
    <property type="component" value="Unassembled WGS sequence"/>
</dbReference>
<organism evidence="1">
    <name type="scientific">Guillardia theta (strain CCMP2712)</name>
    <name type="common">Cryptophyte</name>
    <dbReference type="NCBI Taxonomy" id="905079"/>
    <lineage>
        <taxon>Eukaryota</taxon>
        <taxon>Cryptophyceae</taxon>
        <taxon>Pyrenomonadales</taxon>
        <taxon>Geminigeraceae</taxon>
        <taxon>Guillardia</taxon>
    </lineage>
</organism>
<dbReference type="EMBL" id="JH993050">
    <property type="protein sequence ID" value="EKX38247.1"/>
    <property type="molecule type" value="Genomic_DNA"/>
</dbReference>
<dbReference type="GeneID" id="17295053"/>
<dbReference type="EnsemblProtists" id="EKX38247">
    <property type="protein sequence ID" value="EKX38247"/>
    <property type="gene ID" value="GUITHDRAFT_144361"/>
</dbReference>
<dbReference type="AlphaFoldDB" id="L1IQ91"/>
<sequence>MLRPILAPCAQLLFYSLHSRHARVFKRVQSMQDSLLRLSHVLTIPFVSQDWMTSTSQGLGCCSSGISNAKVSQSSTALISVLKSFSLTASNCGVNLATPCTQEPSIDVLVYIPNLAYGWYLSNSFTADQSLLQEINYAFGYNLGQVVKYNYGSDQSGLTLDLGFKPFGSQQADIAIGNIQTLRSKNYTLSTTSAFLPTVAKIDPSKPISFTVKAINYPTSSGAAAGPQTYSLVSFLLINIAVKSWH</sequence>
<reference evidence="1 3" key="1">
    <citation type="journal article" date="2012" name="Nature">
        <title>Algal genomes reveal evolutionary mosaicism and the fate of nucleomorphs.</title>
        <authorList>
            <consortium name="DOE Joint Genome Institute"/>
            <person name="Curtis B.A."/>
            <person name="Tanifuji G."/>
            <person name="Burki F."/>
            <person name="Gruber A."/>
            <person name="Irimia M."/>
            <person name="Maruyama S."/>
            <person name="Arias M.C."/>
            <person name="Ball S.G."/>
            <person name="Gile G.H."/>
            <person name="Hirakawa Y."/>
            <person name="Hopkins J.F."/>
            <person name="Kuo A."/>
            <person name="Rensing S.A."/>
            <person name="Schmutz J."/>
            <person name="Symeonidi A."/>
            <person name="Elias M."/>
            <person name="Eveleigh R.J."/>
            <person name="Herman E.K."/>
            <person name="Klute M.J."/>
            <person name="Nakayama T."/>
            <person name="Obornik M."/>
            <person name="Reyes-Prieto A."/>
            <person name="Armbrust E.V."/>
            <person name="Aves S.J."/>
            <person name="Beiko R.G."/>
            <person name="Coutinho P."/>
            <person name="Dacks J.B."/>
            <person name="Durnford D.G."/>
            <person name="Fast N.M."/>
            <person name="Green B.R."/>
            <person name="Grisdale C.J."/>
            <person name="Hempel F."/>
            <person name="Henrissat B."/>
            <person name="Hoppner M.P."/>
            <person name="Ishida K."/>
            <person name="Kim E."/>
            <person name="Koreny L."/>
            <person name="Kroth P.G."/>
            <person name="Liu Y."/>
            <person name="Malik S.B."/>
            <person name="Maier U.G."/>
            <person name="McRose D."/>
            <person name="Mock T."/>
            <person name="Neilson J.A."/>
            <person name="Onodera N.T."/>
            <person name="Poole A.M."/>
            <person name="Pritham E.J."/>
            <person name="Richards T.A."/>
            <person name="Rocap G."/>
            <person name="Roy S.W."/>
            <person name="Sarai C."/>
            <person name="Schaack S."/>
            <person name="Shirato S."/>
            <person name="Slamovits C.H."/>
            <person name="Spencer D.F."/>
            <person name="Suzuki S."/>
            <person name="Worden A.Z."/>
            <person name="Zauner S."/>
            <person name="Barry K."/>
            <person name="Bell C."/>
            <person name="Bharti A.K."/>
            <person name="Crow J.A."/>
            <person name="Grimwood J."/>
            <person name="Kramer R."/>
            <person name="Lindquist E."/>
            <person name="Lucas S."/>
            <person name="Salamov A."/>
            <person name="McFadden G.I."/>
            <person name="Lane C.E."/>
            <person name="Keeling P.J."/>
            <person name="Gray M.W."/>
            <person name="Grigoriev I.V."/>
            <person name="Archibald J.M."/>
        </authorList>
    </citation>
    <scope>NUCLEOTIDE SEQUENCE</scope>
    <source>
        <strain evidence="1 3">CCMP2712</strain>
    </source>
</reference>
<proteinExistence type="predicted"/>
<dbReference type="RefSeq" id="XP_005825227.1">
    <property type="nucleotide sequence ID" value="XM_005825170.1"/>
</dbReference>
<evidence type="ECO:0000313" key="1">
    <source>
        <dbReference type="EMBL" id="EKX38247.1"/>
    </source>
</evidence>
<name>L1IQ91_GUITC</name>